<keyword evidence="5" id="KW-1185">Reference proteome</keyword>
<evidence type="ECO:0000313" key="4">
    <source>
        <dbReference type="EMBL" id="WVZ71479.1"/>
    </source>
</evidence>
<dbReference type="NCBIfam" id="TIGR00756">
    <property type="entry name" value="PPR"/>
    <property type="match status" value="1"/>
</dbReference>
<sequence>MSYVVNALIDAYACRGDGLMDATKLFDAFEGGRMAASWTSMIAGVIVDPKDDSVQNDVELSPFTCSIAIQPCASVGSLYFGRQIHMLSIRKALGANLTVANSLVNMYCNCASILDARRLFDEMPERNLVTWNATIAGYTQRDTLMAMQLLVDMDLKPNCLTLTSITSACTDLAALRCGQQVPEAVFRRNYGNDLKVSNAFVDMYSNHGSIFSAKKVFHMMTCKDILSWTSMISGYGRNGYANEANSMVHSKVHPDHVVFMGLISACSHTALVDERWKLFRSMIFEYNIQPNKEIYGCVTNLLARAGRLREAFNLIDTMPLIPDESI</sequence>
<evidence type="ECO:0008006" key="6">
    <source>
        <dbReference type="Google" id="ProtNLM"/>
    </source>
</evidence>
<dbReference type="AlphaFoldDB" id="A0AAQ3TES2"/>
<organism evidence="4 5">
    <name type="scientific">Paspalum notatum var. saurae</name>
    <dbReference type="NCBI Taxonomy" id="547442"/>
    <lineage>
        <taxon>Eukaryota</taxon>
        <taxon>Viridiplantae</taxon>
        <taxon>Streptophyta</taxon>
        <taxon>Embryophyta</taxon>
        <taxon>Tracheophyta</taxon>
        <taxon>Spermatophyta</taxon>
        <taxon>Magnoliopsida</taxon>
        <taxon>Liliopsida</taxon>
        <taxon>Poales</taxon>
        <taxon>Poaceae</taxon>
        <taxon>PACMAD clade</taxon>
        <taxon>Panicoideae</taxon>
        <taxon>Andropogonodae</taxon>
        <taxon>Paspaleae</taxon>
        <taxon>Paspalinae</taxon>
        <taxon>Paspalum</taxon>
    </lineage>
</organism>
<dbReference type="Pfam" id="PF01535">
    <property type="entry name" value="PPR"/>
    <property type="match status" value="4"/>
</dbReference>
<dbReference type="InterPro" id="IPR011990">
    <property type="entry name" value="TPR-like_helical_dom_sf"/>
</dbReference>
<keyword evidence="1" id="KW-0677">Repeat</keyword>
<dbReference type="EMBL" id="CP144748">
    <property type="protein sequence ID" value="WVZ71479.1"/>
    <property type="molecule type" value="Genomic_DNA"/>
</dbReference>
<gene>
    <name evidence="4" type="ORF">U9M48_020064</name>
</gene>
<evidence type="ECO:0000256" key="2">
    <source>
        <dbReference type="ARBA" id="ARBA00022946"/>
    </source>
</evidence>
<keyword evidence="2" id="KW-0809">Transit peptide</keyword>
<dbReference type="InterPro" id="IPR046960">
    <property type="entry name" value="PPR_At4g14850-like_plant"/>
</dbReference>
<dbReference type="GO" id="GO:0099402">
    <property type="term" value="P:plant organ development"/>
    <property type="evidence" value="ECO:0007669"/>
    <property type="project" value="UniProtKB-ARBA"/>
</dbReference>
<protein>
    <recommendedName>
        <fullName evidence="6">Pentatricopeptide repeat-containing protein</fullName>
    </recommendedName>
</protein>
<dbReference type="PROSITE" id="PS51375">
    <property type="entry name" value="PPR"/>
    <property type="match status" value="1"/>
</dbReference>
<proteinExistence type="predicted"/>
<dbReference type="GO" id="GO:0003723">
    <property type="term" value="F:RNA binding"/>
    <property type="evidence" value="ECO:0007669"/>
    <property type="project" value="InterPro"/>
</dbReference>
<dbReference type="FunFam" id="1.25.40.10:FF:000158">
    <property type="entry name" value="pentatricopeptide repeat-containing protein At2g33680"/>
    <property type="match status" value="1"/>
</dbReference>
<dbReference type="Gene3D" id="1.25.40.10">
    <property type="entry name" value="Tetratricopeptide repeat domain"/>
    <property type="match status" value="3"/>
</dbReference>
<reference evidence="4 5" key="1">
    <citation type="submission" date="2024-02" db="EMBL/GenBank/DDBJ databases">
        <title>High-quality chromosome-scale genome assembly of Pensacola bahiagrass (Paspalum notatum Flugge var. saurae).</title>
        <authorList>
            <person name="Vega J.M."/>
            <person name="Podio M."/>
            <person name="Orjuela J."/>
            <person name="Siena L.A."/>
            <person name="Pessino S.C."/>
            <person name="Combes M.C."/>
            <person name="Mariac C."/>
            <person name="Albertini E."/>
            <person name="Pupilli F."/>
            <person name="Ortiz J.P.A."/>
            <person name="Leblanc O."/>
        </authorList>
    </citation>
    <scope>NUCLEOTIDE SEQUENCE [LARGE SCALE GENOMIC DNA]</scope>
    <source>
        <strain evidence="4">R1</strain>
        <tissue evidence="4">Leaf</tissue>
    </source>
</reference>
<dbReference type="PANTHER" id="PTHR47926:SF448">
    <property type="entry name" value="PENTACOTRIPEPTIDE-REPEAT REGION OF PRORP DOMAIN-CONTAINING PROTEIN"/>
    <property type="match status" value="1"/>
</dbReference>
<accession>A0AAQ3TES2</accession>
<dbReference type="GO" id="GO:0009451">
    <property type="term" value="P:RNA modification"/>
    <property type="evidence" value="ECO:0007669"/>
    <property type="project" value="InterPro"/>
</dbReference>
<name>A0AAQ3TES2_PASNO</name>
<dbReference type="InterPro" id="IPR002885">
    <property type="entry name" value="PPR_rpt"/>
</dbReference>
<evidence type="ECO:0000313" key="5">
    <source>
        <dbReference type="Proteomes" id="UP001341281"/>
    </source>
</evidence>
<dbReference type="PANTHER" id="PTHR47926">
    <property type="entry name" value="PENTATRICOPEPTIDE REPEAT-CONTAINING PROTEIN"/>
    <property type="match status" value="1"/>
</dbReference>
<evidence type="ECO:0000256" key="3">
    <source>
        <dbReference type="PROSITE-ProRule" id="PRU00708"/>
    </source>
</evidence>
<dbReference type="Proteomes" id="UP001341281">
    <property type="component" value="Chromosome 04"/>
</dbReference>
<evidence type="ECO:0000256" key="1">
    <source>
        <dbReference type="ARBA" id="ARBA00022737"/>
    </source>
</evidence>
<feature type="repeat" description="PPR" evidence="3">
    <location>
        <begin position="96"/>
        <end position="130"/>
    </location>
</feature>